<dbReference type="GO" id="GO:0005783">
    <property type="term" value="C:endoplasmic reticulum"/>
    <property type="evidence" value="ECO:0007669"/>
    <property type="project" value="TreeGrafter"/>
</dbReference>
<evidence type="ECO:0000259" key="6">
    <source>
        <dbReference type="Pfam" id="PF07910"/>
    </source>
</evidence>
<dbReference type="Gene3D" id="3.90.70.130">
    <property type="match status" value="1"/>
</dbReference>
<dbReference type="PANTHER" id="PTHR48153:SF2">
    <property type="entry name" value="UFM1-SPECIFIC PROTEASE 2"/>
    <property type="match status" value="1"/>
</dbReference>
<dbReference type="Pfam" id="PF20908">
    <property type="entry name" value="UfSP2_N"/>
    <property type="match status" value="1"/>
</dbReference>
<keyword evidence="5" id="KW-0788">Thiol protease</keyword>
<evidence type="ECO:0000256" key="5">
    <source>
        <dbReference type="ARBA" id="ARBA00022807"/>
    </source>
</evidence>
<dbReference type="EMBL" id="JARQWQ010000085">
    <property type="protein sequence ID" value="KAK2552635.1"/>
    <property type="molecule type" value="Genomic_DNA"/>
</dbReference>
<dbReference type="GO" id="GO:0006508">
    <property type="term" value="P:proteolysis"/>
    <property type="evidence" value="ECO:0007669"/>
    <property type="project" value="UniProtKB-KW"/>
</dbReference>
<organism evidence="8 9">
    <name type="scientific">Acropora cervicornis</name>
    <name type="common">Staghorn coral</name>
    <dbReference type="NCBI Taxonomy" id="6130"/>
    <lineage>
        <taxon>Eukaryota</taxon>
        <taxon>Metazoa</taxon>
        <taxon>Cnidaria</taxon>
        <taxon>Anthozoa</taxon>
        <taxon>Hexacorallia</taxon>
        <taxon>Scleractinia</taxon>
        <taxon>Astrocoeniina</taxon>
        <taxon>Acroporidae</taxon>
        <taxon>Acropora</taxon>
    </lineage>
</organism>
<sequence length="262" mass="29629">MDTRKWQVATFLDNTIRNHKVMPRAIQEDGSFEDGVSLSVPNVYHFKPPGFCHLVTAVYPNVDDDHLVPFRLELHKRLLLPQNRPLLRSSNKYLFNNEQQQGIYLTNPHAGLTGGFCGTVAVIDGTYTYHHYMQDNVNDDGWGCAYRSLQTIVSWFRHQGYTSNPVPSHREIQQALVDLQDKTEKFVGSRQWIGSFEVSMCLEHLLGVTSKIMFVNSGAEMRSKGRDLLHHFQTQGTPVMIGGGVLAHTILGVDFNDQTGDI</sequence>
<evidence type="ECO:0000259" key="7">
    <source>
        <dbReference type="Pfam" id="PF20908"/>
    </source>
</evidence>
<dbReference type="InterPro" id="IPR012462">
    <property type="entry name" value="UFSP1/2_DUB_cat"/>
</dbReference>
<evidence type="ECO:0000256" key="4">
    <source>
        <dbReference type="ARBA" id="ARBA00022801"/>
    </source>
</evidence>
<dbReference type="InterPro" id="IPR038765">
    <property type="entry name" value="Papain-like_cys_pep_sf"/>
</dbReference>
<dbReference type="GO" id="GO:0071567">
    <property type="term" value="F:deUFMylase activity"/>
    <property type="evidence" value="ECO:0007669"/>
    <property type="project" value="UniProtKB-ARBA"/>
</dbReference>
<dbReference type="AlphaFoldDB" id="A0AAD9UWY6"/>
<keyword evidence="2 8" id="KW-0645">Protease</keyword>
<name>A0AAD9UWY6_ACRCE</name>
<dbReference type="PANTHER" id="PTHR48153">
    <property type="entry name" value="UFM1-SPECIFIC PROTEASE 2"/>
    <property type="match status" value="1"/>
</dbReference>
<dbReference type="SUPFAM" id="SSF54001">
    <property type="entry name" value="Cysteine proteinases"/>
    <property type="match status" value="1"/>
</dbReference>
<protein>
    <submittedName>
        <fullName evidence="8">Ufm1-specific protease 2</fullName>
    </submittedName>
</protein>
<dbReference type="GO" id="GO:0005634">
    <property type="term" value="C:nucleus"/>
    <property type="evidence" value="ECO:0007669"/>
    <property type="project" value="TreeGrafter"/>
</dbReference>
<comment type="caution">
    <text evidence="8">The sequence shown here is derived from an EMBL/GenBank/DDBJ whole genome shotgun (WGS) entry which is preliminary data.</text>
</comment>
<proteinExistence type="inferred from homology"/>
<keyword evidence="9" id="KW-1185">Reference proteome</keyword>
<gene>
    <name evidence="8" type="ORF">P5673_026298</name>
</gene>
<accession>A0AAD9UWY6</accession>
<keyword evidence="4" id="KW-0378">Hydrolase</keyword>
<evidence type="ECO:0000313" key="9">
    <source>
        <dbReference type="Proteomes" id="UP001249851"/>
    </source>
</evidence>
<dbReference type="InterPro" id="IPR049387">
    <property type="entry name" value="UFSP2-like_2nd"/>
</dbReference>
<evidence type="ECO:0000256" key="3">
    <source>
        <dbReference type="ARBA" id="ARBA00022786"/>
    </source>
</evidence>
<dbReference type="Pfam" id="PF07910">
    <property type="entry name" value="Peptidase_C78"/>
    <property type="match status" value="1"/>
</dbReference>
<reference evidence="8" key="2">
    <citation type="journal article" date="2023" name="Science">
        <title>Genomic signatures of disease resistance in endangered staghorn corals.</title>
        <authorList>
            <person name="Vollmer S.V."/>
            <person name="Selwyn J.D."/>
            <person name="Despard B.A."/>
            <person name="Roesel C.L."/>
        </authorList>
    </citation>
    <scope>NUCLEOTIDE SEQUENCE</scope>
    <source>
        <strain evidence="8">K2</strain>
    </source>
</reference>
<feature type="non-terminal residue" evidence="8">
    <location>
        <position position="1"/>
    </location>
</feature>
<dbReference type="Proteomes" id="UP001249851">
    <property type="component" value="Unassembled WGS sequence"/>
</dbReference>
<evidence type="ECO:0000256" key="2">
    <source>
        <dbReference type="ARBA" id="ARBA00022670"/>
    </source>
</evidence>
<keyword evidence="3" id="KW-0833">Ubl conjugation pathway</keyword>
<reference evidence="8" key="1">
    <citation type="journal article" date="2023" name="G3 (Bethesda)">
        <title>Whole genome assembly and annotation of the endangered Caribbean coral Acropora cervicornis.</title>
        <authorList>
            <person name="Selwyn J.D."/>
            <person name="Vollmer S.V."/>
        </authorList>
    </citation>
    <scope>NUCLEOTIDE SEQUENCE</scope>
    <source>
        <strain evidence="8">K2</strain>
    </source>
</reference>
<feature type="domain" description="UFSP1/2/DUB catalytic" evidence="6">
    <location>
        <begin position="119"/>
        <end position="260"/>
    </location>
</feature>
<feature type="domain" description="UFSP2 second" evidence="7">
    <location>
        <begin position="32"/>
        <end position="99"/>
    </location>
</feature>
<evidence type="ECO:0000256" key="1">
    <source>
        <dbReference type="ARBA" id="ARBA00008552"/>
    </source>
</evidence>
<comment type="similarity">
    <text evidence="1">Belongs to the peptidase C78 family.</text>
</comment>
<evidence type="ECO:0000313" key="8">
    <source>
        <dbReference type="EMBL" id="KAK2552635.1"/>
    </source>
</evidence>